<protein>
    <submittedName>
        <fullName evidence="5">Polyketide synthase dehydratase</fullName>
    </submittedName>
</protein>
<dbReference type="STRING" id="146817.SAMN04488502_1253"/>
<feature type="region of interest" description="N-terminal hotdog fold" evidence="3">
    <location>
        <begin position="42"/>
        <end position="166"/>
    </location>
</feature>
<dbReference type="PROSITE" id="PS52019">
    <property type="entry name" value="PKS_MFAS_DH"/>
    <property type="match status" value="1"/>
</dbReference>
<evidence type="ECO:0000256" key="3">
    <source>
        <dbReference type="PROSITE-ProRule" id="PRU01363"/>
    </source>
</evidence>
<dbReference type="InterPro" id="IPR042104">
    <property type="entry name" value="PKS_dehydratase_sf"/>
</dbReference>
<keyword evidence="6" id="KW-1185">Reference proteome</keyword>
<sequence>MKDALHYILSEVKSKRLAKTDALDLIRQFETKTITNKSSYFNPLLHQNTSNFTEQRFSSTFIGEEFFLTDHMVKGKKMLPGVAYLEMARAAVEQAAGDLEDDQTGIRLENVLWIRPIIAGEEPIQVHIGLFLDDKGLISFEIYTEQNNAEPLLHSQGSAVLTKVADIPVIDIKALQAQCNQSVLSPIQCYEAFRSMGLSYGASHQGIEKINLGTGQALAKLFLPSSVSDTQNQFVLHPSVMDAALQTSIGLLMGAENVNNHHPMKLFLPFALDKLEIIEKCTAVMWCWVRYSEGSKSGDKMQKVDIDLCDEQGNVCVRLKGFSARSPEGET</sequence>
<dbReference type="InterPro" id="IPR049552">
    <property type="entry name" value="PKS_DH_N"/>
</dbReference>
<evidence type="ECO:0000256" key="1">
    <source>
        <dbReference type="ARBA" id="ARBA00022450"/>
    </source>
</evidence>
<reference evidence="5 6" key="1">
    <citation type="submission" date="2016-10" db="EMBL/GenBank/DDBJ databases">
        <authorList>
            <person name="de Groot N.N."/>
        </authorList>
    </citation>
    <scope>NUCLEOTIDE SEQUENCE [LARGE SCALE GENOMIC DNA]</scope>
    <source>
        <strain evidence="5 6">DSM 1736</strain>
    </source>
</reference>
<feature type="non-terminal residue" evidence="5">
    <location>
        <position position="331"/>
    </location>
</feature>
<dbReference type="InterPro" id="IPR049551">
    <property type="entry name" value="PKS_DH_C"/>
</dbReference>
<gene>
    <name evidence="5" type="ORF">SAMN04488502_1253</name>
</gene>
<keyword evidence="1" id="KW-0596">Phosphopantetheine</keyword>
<dbReference type="GO" id="GO:0006633">
    <property type="term" value="P:fatty acid biosynthetic process"/>
    <property type="evidence" value="ECO:0007669"/>
    <property type="project" value="TreeGrafter"/>
</dbReference>
<dbReference type="SMART" id="SM00826">
    <property type="entry name" value="PKS_DH"/>
    <property type="match status" value="1"/>
</dbReference>
<feature type="domain" description="PKS/mFAS DH" evidence="4">
    <location>
        <begin position="42"/>
        <end position="331"/>
    </location>
</feature>
<dbReference type="PANTHER" id="PTHR43775:SF37">
    <property type="entry name" value="SI:DKEY-61P9.11"/>
    <property type="match status" value="1"/>
</dbReference>
<evidence type="ECO:0000256" key="2">
    <source>
        <dbReference type="ARBA" id="ARBA00022553"/>
    </source>
</evidence>
<dbReference type="GO" id="GO:0005886">
    <property type="term" value="C:plasma membrane"/>
    <property type="evidence" value="ECO:0007669"/>
    <property type="project" value="TreeGrafter"/>
</dbReference>
<feature type="active site" description="Proton donor; for dehydratase activity" evidence="3">
    <location>
        <position position="242"/>
    </location>
</feature>
<proteinExistence type="predicted"/>
<dbReference type="AlphaFoldDB" id="A0A1H0AWN9"/>
<dbReference type="Pfam" id="PF21089">
    <property type="entry name" value="PKS_DH_N"/>
    <property type="match status" value="1"/>
</dbReference>
<dbReference type="InterPro" id="IPR050091">
    <property type="entry name" value="PKS_NRPS_Biosynth_Enz"/>
</dbReference>
<evidence type="ECO:0000313" key="5">
    <source>
        <dbReference type="EMBL" id="SDN37848.1"/>
    </source>
</evidence>
<dbReference type="Gene3D" id="3.10.129.110">
    <property type="entry name" value="Polyketide synthase dehydratase"/>
    <property type="match status" value="1"/>
</dbReference>
<dbReference type="EMBL" id="FNHB01000025">
    <property type="protein sequence ID" value="SDN37848.1"/>
    <property type="molecule type" value="Genomic_DNA"/>
</dbReference>
<feature type="active site" description="Proton acceptor; for dehydratase activity" evidence="3">
    <location>
        <position position="71"/>
    </location>
</feature>
<dbReference type="Pfam" id="PF14765">
    <property type="entry name" value="PS-DH"/>
    <property type="match status" value="1"/>
</dbReference>
<dbReference type="InterPro" id="IPR049900">
    <property type="entry name" value="PKS_mFAS_DH"/>
</dbReference>
<dbReference type="GO" id="GO:0005737">
    <property type="term" value="C:cytoplasm"/>
    <property type="evidence" value="ECO:0007669"/>
    <property type="project" value="TreeGrafter"/>
</dbReference>
<evidence type="ECO:0000259" key="4">
    <source>
        <dbReference type="PROSITE" id="PS52019"/>
    </source>
</evidence>
<dbReference type="RefSeq" id="WP_139164558.1">
    <property type="nucleotide sequence ID" value="NZ_FNHB01000025.1"/>
</dbReference>
<dbReference type="PANTHER" id="PTHR43775">
    <property type="entry name" value="FATTY ACID SYNTHASE"/>
    <property type="match status" value="1"/>
</dbReference>
<organism evidence="5 6">
    <name type="scientific">Dendrosporobacter quercicolus</name>
    <dbReference type="NCBI Taxonomy" id="146817"/>
    <lineage>
        <taxon>Bacteria</taxon>
        <taxon>Bacillati</taxon>
        <taxon>Bacillota</taxon>
        <taxon>Negativicutes</taxon>
        <taxon>Selenomonadales</taxon>
        <taxon>Sporomusaceae</taxon>
        <taxon>Dendrosporobacter</taxon>
    </lineage>
</organism>
<dbReference type="GO" id="GO:0004312">
    <property type="term" value="F:fatty acid synthase activity"/>
    <property type="evidence" value="ECO:0007669"/>
    <property type="project" value="TreeGrafter"/>
</dbReference>
<keyword evidence="2" id="KW-0597">Phosphoprotein</keyword>
<dbReference type="GO" id="GO:0071770">
    <property type="term" value="P:DIM/DIP cell wall layer assembly"/>
    <property type="evidence" value="ECO:0007669"/>
    <property type="project" value="TreeGrafter"/>
</dbReference>
<feature type="region of interest" description="C-terminal hotdog fold" evidence="3">
    <location>
        <begin position="180"/>
        <end position="331"/>
    </location>
</feature>
<accession>A0A1H0AWN9</accession>
<dbReference type="OrthoDB" id="9778690at2"/>
<dbReference type="InterPro" id="IPR020807">
    <property type="entry name" value="PKS_DH"/>
</dbReference>
<dbReference type="Proteomes" id="UP000214880">
    <property type="component" value="Unassembled WGS sequence"/>
</dbReference>
<name>A0A1H0AWN9_9FIRM</name>
<evidence type="ECO:0000313" key="6">
    <source>
        <dbReference type="Proteomes" id="UP000214880"/>
    </source>
</evidence>